<dbReference type="PANTHER" id="PTHR33405:SF17">
    <property type="entry name" value="PROTEIN FLC EXPRESSOR"/>
    <property type="match status" value="1"/>
</dbReference>
<dbReference type="EMBL" id="GHES01002707">
    <property type="protein sequence ID" value="MPA33266.1"/>
    <property type="molecule type" value="Transcribed_RNA"/>
</dbReference>
<comment type="similarity">
    <text evidence="1">Belongs to the FLX family.</text>
</comment>
<evidence type="ECO:0008006" key="8">
    <source>
        <dbReference type="Google" id="ProtNLM"/>
    </source>
</evidence>
<accession>A0A5B6YPG6</accession>
<sequence>MAGRNHLREIHLARAPLPGHPALIEDHRARGGLHRLPMPHPALIEEHIDTQHREIQSLLLDNQRLAATHVALKQELAAAQQDLRHLSAAAADVKAERDAHVREVYERSLKMEAEVRSMDALDAELAQVRADVHKLTAVRQELAVKLQAIDGDLVMAGSELEQLPAIRAEIETMRHEIQRGRAAVEYEKKTHSNNLEQDQAMEKNMISMAREIEKLQAELANAEKRARAAAAAVATPSAGYAASYGNPEMGYGRSSYPDPYAMHQVQGGADPGPQYGSGVVPHGPYDMQRTHVHR</sequence>
<evidence type="ECO:0000256" key="4">
    <source>
        <dbReference type="ARBA" id="ARBA00023054"/>
    </source>
</evidence>
<evidence type="ECO:0000313" key="7">
    <source>
        <dbReference type="EMBL" id="MPA33266.1"/>
    </source>
</evidence>
<reference evidence="7" key="1">
    <citation type="submission" date="2019-08" db="EMBL/GenBank/DDBJ databases">
        <title>Reference gene set and small RNA set construction with multiple tissues from Davidia involucrata Baill.</title>
        <authorList>
            <person name="Yang H."/>
            <person name="Zhou C."/>
            <person name="Li G."/>
            <person name="Wang J."/>
            <person name="Gao P."/>
            <person name="Wang M."/>
            <person name="Wang R."/>
            <person name="Zhao Y."/>
        </authorList>
    </citation>
    <scope>NUCLEOTIDE SEQUENCE</scope>
    <source>
        <tissue evidence="7">Mixed with DoveR01_LX</tissue>
    </source>
</reference>
<keyword evidence="3" id="KW-0221">Differentiation</keyword>
<evidence type="ECO:0000256" key="6">
    <source>
        <dbReference type="SAM" id="Coils"/>
    </source>
</evidence>
<keyword evidence="2" id="KW-0217">Developmental protein</keyword>
<evidence type="ECO:0000256" key="3">
    <source>
        <dbReference type="ARBA" id="ARBA00022782"/>
    </source>
</evidence>
<dbReference type="GO" id="GO:0030154">
    <property type="term" value="P:cell differentiation"/>
    <property type="evidence" value="ECO:0007669"/>
    <property type="project" value="UniProtKB-KW"/>
</dbReference>
<name>A0A5B6YPG6_DAVIN</name>
<proteinExistence type="inferred from homology"/>
<dbReference type="InterPro" id="IPR040353">
    <property type="entry name" value="FLX/FLX-like"/>
</dbReference>
<evidence type="ECO:0000256" key="1">
    <source>
        <dbReference type="ARBA" id="ARBA00005405"/>
    </source>
</evidence>
<dbReference type="AlphaFoldDB" id="A0A5B6YPG6"/>
<dbReference type="PANTHER" id="PTHR33405">
    <property type="entry name" value="PROTEIN FLX-LIKE 2"/>
    <property type="match status" value="1"/>
</dbReference>
<feature type="coiled-coil region" evidence="6">
    <location>
        <begin position="62"/>
        <end position="138"/>
    </location>
</feature>
<evidence type="ECO:0000256" key="5">
    <source>
        <dbReference type="ARBA" id="ARBA00023089"/>
    </source>
</evidence>
<evidence type="ECO:0000256" key="2">
    <source>
        <dbReference type="ARBA" id="ARBA00022473"/>
    </source>
</evidence>
<feature type="coiled-coil region" evidence="6">
    <location>
        <begin position="198"/>
        <end position="232"/>
    </location>
</feature>
<organism evidence="7">
    <name type="scientific">Davidia involucrata</name>
    <name type="common">Dove tree</name>
    <dbReference type="NCBI Taxonomy" id="16924"/>
    <lineage>
        <taxon>Eukaryota</taxon>
        <taxon>Viridiplantae</taxon>
        <taxon>Streptophyta</taxon>
        <taxon>Embryophyta</taxon>
        <taxon>Tracheophyta</taxon>
        <taxon>Spermatophyta</taxon>
        <taxon>Magnoliopsida</taxon>
        <taxon>eudicotyledons</taxon>
        <taxon>Gunneridae</taxon>
        <taxon>Pentapetalae</taxon>
        <taxon>asterids</taxon>
        <taxon>Cornales</taxon>
        <taxon>Nyssaceae</taxon>
        <taxon>Davidia</taxon>
    </lineage>
</organism>
<protein>
    <recommendedName>
        <fullName evidence="8">Protein FLX-like 1</fullName>
    </recommendedName>
</protein>
<gene>
    <name evidence="7" type="ORF">Din_002707</name>
</gene>
<dbReference type="GO" id="GO:0009908">
    <property type="term" value="P:flower development"/>
    <property type="evidence" value="ECO:0007669"/>
    <property type="project" value="UniProtKB-KW"/>
</dbReference>
<keyword evidence="4 6" id="KW-0175">Coiled coil</keyword>
<keyword evidence="5" id="KW-0287">Flowering</keyword>